<evidence type="ECO:0000313" key="2">
    <source>
        <dbReference type="Proteomes" id="UP000186917"/>
    </source>
</evidence>
<keyword evidence="2" id="KW-1185">Reference proteome</keyword>
<accession>A0A1N7QXI1</accession>
<name>A0A1N7QXI1_9BACT</name>
<proteinExistence type="predicted"/>
<reference evidence="2" key="1">
    <citation type="submission" date="2017-01" db="EMBL/GenBank/DDBJ databases">
        <authorList>
            <person name="Varghese N."/>
            <person name="Submissions S."/>
        </authorList>
    </citation>
    <scope>NUCLEOTIDE SEQUENCE [LARGE SCALE GENOMIC DNA]</scope>
    <source>
        <strain evidence="2">DSM 21054</strain>
    </source>
</reference>
<sequence>MKRIEECSFFFKKIDRKNLEFKIPVVTSQYQRRLYHLIIN</sequence>
<dbReference type="STRING" id="477680.SAMN05421788_107158"/>
<evidence type="ECO:0000313" key="1">
    <source>
        <dbReference type="EMBL" id="SIT27167.1"/>
    </source>
</evidence>
<dbReference type="Proteomes" id="UP000186917">
    <property type="component" value="Unassembled WGS sequence"/>
</dbReference>
<protein>
    <submittedName>
        <fullName evidence="1">Uncharacterized protein</fullName>
    </submittedName>
</protein>
<organism evidence="1 2">
    <name type="scientific">Filimonas lacunae</name>
    <dbReference type="NCBI Taxonomy" id="477680"/>
    <lineage>
        <taxon>Bacteria</taxon>
        <taxon>Pseudomonadati</taxon>
        <taxon>Bacteroidota</taxon>
        <taxon>Chitinophagia</taxon>
        <taxon>Chitinophagales</taxon>
        <taxon>Chitinophagaceae</taxon>
        <taxon>Filimonas</taxon>
    </lineage>
</organism>
<dbReference type="AlphaFoldDB" id="A0A1N7QXI1"/>
<dbReference type="EMBL" id="FTOR01000007">
    <property type="protein sequence ID" value="SIT27167.1"/>
    <property type="molecule type" value="Genomic_DNA"/>
</dbReference>
<gene>
    <name evidence="1" type="ORF">SAMN05421788_107158</name>
</gene>